<gene>
    <name evidence="1" type="ORF">I553_5079</name>
</gene>
<evidence type="ECO:0000313" key="1">
    <source>
        <dbReference type="EMBL" id="EUA23717.1"/>
    </source>
</evidence>
<proteinExistence type="predicted"/>
<dbReference type="PATRIC" id="fig|1299334.3.peg.7045"/>
<accession>X7ZVR9</accession>
<name>X7ZVR9_MYCXE</name>
<sequence>MHQPVVVHVIERDLLPVHVKTAYHRHRDLLKLLKLIC</sequence>
<protein>
    <submittedName>
        <fullName evidence="1">Uncharacterized protein</fullName>
    </submittedName>
</protein>
<comment type="caution">
    <text evidence="1">The sequence shown here is derived from an EMBL/GenBank/DDBJ whole genome shotgun (WGS) entry which is preliminary data.</text>
</comment>
<dbReference type="AlphaFoldDB" id="X7ZVR9"/>
<reference evidence="1" key="1">
    <citation type="submission" date="2014-01" db="EMBL/GenBank/DDBJ databases">
        <authorList>
            <person name="Brown-Elliot B."/>
            <person name="Wallace R."/>
            <person name="Lenaerts A."/>
            <person name="Ordway D."/>
            <person name="DeGroote M.A."/>
            <person name="Parker T."/>
            <person name="Sizemore C."/>
            <person name="Tallon L.J."/>
            <person name="Sadzewicz L.K."/>
            <person name="Sengamalay N."/>
            <person name="Fraser C.M."/>
            <person name="Hine E."/>
            <person name="Shefchek K.A."/>
            <person name="Das S.P."/>
            <person name="Tettelin H."/>
        </authorList>
    </citation>
    <scope>NUCLEOTIDE SEQUENCE [LARGE SCALE GENOMIC DNA]</scope>
    <source>
        <strain evidence="1">4042</strain>
    </source>
</reference>
<organism evidence="1">
    <name type="scientific">Mycobacterium xenopi 4042</name>
    <dbReference type="NCBI Taxonomy" id="1299334"/>
    <lineage>
        <taxon>Bacteria</taxon>
        <taxon>Bacillati</taxon>
        <taxon>Actinomycetota</taxon>
        <taxon>Actinomycetes</taxon>
        <taxon>Mycobacteriales</taxon>
        <taxon>Mycobacteriaceae</taxon>
        <taxon>Mycobacterium</taxon>
    </lineage>
</organism>
<dbReference type="EMBL" id="JAOB01000069">
    <property type="protein sequence ID" value="EUA23717.1"/>
    <property type="molecule type" value="Genomic_DNA"/>
</dbReference>